<dbReference type="GO" id="GO:0006302">
    <property type="term" value="P:double-strand break repair"/>
    <property type="evidence" value="ECO:0007669"/>
    <property type="project" value="TreeGrafter"/>
</dbReference>
<dbReference type="Gene3D" id="3.30.70.370">
    <property type="match status" value="1"/>
</dbReference>
<dbReference type="GO" id="GO:0006261">
    <property type="term" value="P:DNA-templated DNA replication"/>
    <property type="evidence" value="ECO:0007669"/>
    <property type="project" value="InterPro"/>
</dbReference>
<sequence>MKFSLSKFLWFDGKIVPLEKAKEYSRRYYNEVYTVFGDWKNLIGNKVWELKYSITPYGRKRFWEIPLLFDSDYEYKKYKARVKREGINHVIQGCGADCMKIALCRIFEENPFGDGLKILIQIYDEIVVEAPKEIAEEVFKFVSGIMIEVEKDFLGNIPAKVDGYVANYWQK</sequence>
<dbReference type="GO" id="GO:0003677">
    <property type="term" value="F:DNA binding"/>
    <property type="evidence" value="ECO:0007669"/>
    <property type="project" value="InterPro"/>
</dbReference>
<dbReference type="InterPro" id="IPR002298">
    <property type="entry name" value="DNA_polymerase_A"/>
</dbReference>
<dbReference type="GO" id="GO:0003887">
    <property type="term" value="F:DNA-directed DNA polymerase activity"/>
    <property type="evidence" value="ECO:0007669"/>
    <property type="project" value="InterPro"/>
</dbReference>
<accession>A0A0F9HQX0</accession>
<dbReference type="Pfam" id="PF00476">
    <property type="entry name" value="DNA_pol_A"/>
    <property type="match status" value="1"/>
</dbReference>
<dbReference type="Gene3D" id="1.10.150.20">
    <property type="entry name" value="5' to 3' exonuclease, C-terminal subdomain"/>
    <property type="match status" value="1"/>
</dbReference>
<dbReference type="PRINTS" id="PR00868">
    <property type="entry name" value="DNAPOLI"/>
</dbReference>
<dbReference type="EMBL" id="LAZR01023718">
    <property type="protein sequence ID" value="KKL77552.1"/>
    <property type="molecule type" value="Genomic_DNA"/>
</dbReference>
<dbReference type="InterPro" id="IPR043502">
    <property type="entry name" value="DNA/RNA_pol_sf"/>
</dbReference>
<dbReference type="SUPFAM" id="SSF56672">
    <property type="entry name" value="DNA/RNA polymerases"/>
    <property type="match status" value="1"/>
</dbReference>
<proteinExistence type="predicted"/>
<keyword evidence="1" id="KW-0235">DNA replication</keyword>
<evidence type="ECO:0000256" key="1">
    <source>
        <dbReference type="ARBA" id="ARBA00022705"/>
    </source>
</evidence>
<dbReference type="PANTHER" id="PTHR10133:SF27">
    <property type="entry name" value="DNA POLYMERASE NU"/>
    <property type="match status" value="1"/>
</dbReference>
<dbReference type="InterPro" id="IPR001098">
    <property type="entry name" value="DNA-dir_DNA_pol_A_palm_dom"/>
</dbReference>
<feature type="domain" description="DNA-directed DNA polymerase family A palm" evidence="2">
    <location>
        <begin position="16"/>
        <end position="170"/>
    </location>
</feature>
<reference evidence="3" key="1">
    <citation type="journal article" date="2015" name="Nature">
        <title>Complex archaea that bridge the gap between prokaryotes and eukaryotes.</title>
        <authorList>
            <person name="Spang A."/>
            <person name="Saw J.H."/>
            <person name="Jorgensen S.L."/>
            <person name="Zaremba-Niedzwiedzka K."/>
            <person name="Martijn J."/>
            <person name="Lind A.E."/>
            <person name="van Eijk R."/>
            <person name="Schleper C."/>
            <person name="Guy L."/>
            <person name="Ettema T.J."/>
        </authorList>
    </citation>
    <scope>NUCLEOTIDE SEQUENCE</scope>
</reference>
<gene>
    <name evidence="3" type="ORF">LCGC14_2033710</name>
</gene>
<comment type="caution">
    <text evidence="3">The sequence shown here is derived from an EMBL/GenBank/DDBJ whole genome shotgun (WGS) entry which is preliminary data.</text>
</comment>
<dbReference type="PANTHER" id="PTHR10133">
    <property type="entry name" value="DNA POLYMERASE I"/>
    <property type="match status" value="1"/>
</dbReference>
<evidence type="ECO:0000259" key="2">
    <source>
        <dbReference type="Pfam" id="PF00476"/>
    </source>
</evidence>
<name>A0A0F9HQX0_9ZZZZ</name>
<evidence type="ECO:0000313" key="3">
    <source>
        <dbReference type="EMBL" id="KKL77552.1"/>
    </source>
</evidence>
<organism evidence="3">
    <name type="scientific">marine sediment metagenome</name>
    <dbReference type="NCBI Taxonomy" id="412755"/>
    <lineage>
        <taxon>unclassified sequences</taxon>
        <taxon>metagenomes</taxon>
        <taxon>ecological metagenomes</taxon>
    </lineage>
</organism>
<protein>
    <recommendedName>
        <fullName evidence="2">DNA-directed DNA polymerase family A palm domain-containing protein</fullName>
    </recommendedName>
</protein>
<dbReference type="AlphaFoldDB" id="A0A0F9HQX0"/>